<organism evidence="1 2">
    <name type="scientific">Kordia periserrulae</name>
    <dbReference type="NCBI Taxonomy" id="701523"/>
    <lineage>
        <taxon>Bacteria</taxon>
        <taxon>Pseudomonadati</taxon>
        <taxon>Bacteroidota</taxon>
        <taxon>Flavobacteriia</taxon>
        <taxon>Flavobacteriales</taxon>
        <taxon>Flavobacteriaceae</taxon>
        <taxon>Kordia</taxon>
    </lineage>
</organism>
<evidence type="ECO:0000313" key="2">
    <source>
        <dbReference type="Proteomes" id="UP000244090"/>
    </source>
</evidence>
<dbReference type="InterPro" id="IPR046508">
    <property type="entry name" value="DUF6686"/>
</dbReference>
<accession>A0A2T6BWX0</accession>
<gene>
    <name evidence="1" type="ORF">C8N46_106218</name>
</gene>
<name>A0A2T6BWX0_9FLAO</name>
<evidence type="ECO:0000313" key="1">
    <source>
        <dbReference type="EMBL" id="PTX60572.1"/>
    </source>
</evidence>
<keyword evidence="2" id="KW-1185">Reference proteome</keyword>
<sequence length="118" mass="13795">MSDIQRIYYNDFGIAFQWKQDLEKKKYNQFQVIFRDTGFYLTFSQLENFAKLVKQAANRGCCNECKATNNCRSILLKTPAANVDLAVSTKELNHISDLLEGTLFHIKLNRYLEDVCWN</sequence>
<dbReference type="OrthoDB" id="1354274at2"/>
<dbReference type="RefSeq" id="WP_108115504.1">
    <property type="nucleotide sequence ID" value="NZ_QBKT01000006.1"/>
</dbReference>
<protein>
    <submittedName>
        <fullName evidence="1">Uncharacterized protein</fullName>
    </submittedName>
</protein>
<reference evidence="1 2" key="1">
    <citation type="submission" date="2018-04" db="EMBL/GenBank/DDBJ databases">
        <title>Genomic Encyclopedia of Archaeal and Bacterial Type Strains, Phase II (KMG-II): from individual species to whole genera.</title>
        <authorList>
            <person name="Goeker M."/>
        </authorList>
    </citation>
    <scope>NUCLEOTIDE SEQUENCE [LARGE SCALE GENOMIC DNA]</scope>
    <source>
        <strain evidence="1 2">DSM 25731</strain>
    </source>
</reference>
<proteinExistence type="predicted"/>
<dbReference type="AlphaFoldDB" id="A0A2T6BWX0"/>
<dbReference type="Proteomes" id="UP000244090">
    <property type="component" value="Unassembled WGS sequence"/>
</dbReference>
<dbReference type="Pfam" id="PF20391">
    <property type="entry name" value="DUF6686"/>
    <property type="match status" value="1"/>
</dbReference>
<comment type="caution">
    <text evidence="1">The sequence shown here is derived from an EMBL/GenBank/DDBJ whole genome shotgun (WGS) entry which is preliminary data.</text>
</comment>
<dbReference type="EMBL" id="QBKT01000006">
    <property type="protein sequence ID" value="PTX60572.1"/>
    <property type="molecule type" value="Genomic_DNA"/>
</dbReference>